<dbReference type="Gramene" id="OBART12G05220.1">
    <property type="protein sequence ID" value="OBART12G05220.1"/>
    <property type="gene ID" value="OBART12G05220"/>
</dbReference>
<proteinExistence type="predicted"/>
<evidence type="ECO:0000313" key="3">
    <source>
        <dbReference type="Proteomes" id="UP000026960"/>
    </source>
</evidence>
<dbReference type="EnsemblPlants" id="OBART12G05220.1">
    <property type="protein sequence ID" value="OBART12G05220.1"/>
    <property type="gene ID" value="OBART12G05220"/>
</dbReference>
<reference evidence="2" key="2">
    <citation type="submission" date="2015-03" db="UniProtKB">
        <authorList>
            <consortium name="EnsemblPlants"/>
        </authorList>
    </citation>
    <scope>IDENTIFICATION</scope>
</reference>
<organism evidence="2">
    <name type="scientific">Oryza barthii</name>
    <dbReference type="NCBI Taxonomy" id="65489"/>
    <lineage>
        <taxon>Eukaryota</taxon>
        <taxon>Viridiplantae</taxon>
        <taxon>Streptophyta</taxon>
        <taxon>Embryophyta</taxon>
        <taxon>Tracheophyta</taxon>
        <taxon>Spermatophyta</taxon>
        <taxon>Magnoliopsida</taxon>
        <taxon>Liliopsida</taxon>
        <taxon>Poales</taxon>
        <taxon>Poaceae</taxon>
        <taxon>BOP clade</taxon>
        <taxon>Oryzoideae</taxon>
        <taxon>Oryzeae</taxon>
        <taxon>Oryzinae</taxon>
        <taxon>Oryza</taxon>
    </lineage>
</organism>
<evidence type="ECO:0000256" key="1">
    <source>
        <dbReference type="SAM" id="MobiDB-lite"/>
    </source>
</evidence>
<dbReference type="HOGENOM" id="CLU_2744365_0_0_1"/>
<keyword evidence="3" id="KW-1185">Reference proteome</keyword>
<protein>
    <submittedName>
        <fullName evidence="2">Uncharacterized protein</fullName>
    </submittedName>
</protein>
<sequence>MVLGLDCFGVLERKRSKPSPKQQEAEDAKMQKGAVEVEGGSSKAGEKMEEKEKSKKGKECRGAPLLVPHFPCRSTHGLL</sequence>
<reference evidence="2" key="1">
    <citation type="journal article" date="2009" name="Rice">
        <title>De Novo Next Generation Sequencing of Plant Genomes.</title>
        <authorList>
            <person name="Rounsley S."/>
            <person name="Marri P.R."/>
            <person name="Yu Y."/>
            <person name="He R."/>
            <person name="Sisneros N."/>
            <person name="Goicoechea J.L."/>
            <person name="Lee S.J."/>
            <person name="Angelova A."/>
            <person name="Kudrna D."/>
            <person name="Luo M."/>
            <person name="Affourtit J."/>
            <person name="Desany B."/>
            <person name="Knight J."/>
            <person name="Niazi F."/>
            <person name="Egholm M."/>
            <person name="Wing R.A."/>
        </authorList>
    </citation>
    <scope>NUCLEOTIDE SEQUENCE [LARGE SCALE GENOMIC DNA]</scope>
    <source>
        <strain evidence="2">cv. IRGC 105608</strain>
    </source>
</reference>
<feature type="region of interest" description="Disordered" evidence="1">
    <location>
        <begin position="13"/>
        <end position="62"/>
    </location>
</feature>
<feature type="compositionally biased region" description="Basic and acidic residues" evidence="1">
    <location>
        <begin position="44"/>
        <end position="61"/>
    </location>
</feature>
<dbReference type="eggNOG" id="ENOG502R4NA">
    <property type="taxonomic scope" value="Eukaryota"/>
</dbReference>
<evidence type="ECO:0000313" key="2">
    <source>
        <dbReference type="EnsemblPlants" id="OBART12G05220.1"/>
    </source>
</evidence>
<dbReference type="AlphaFoldDB" id="A0A0D3HS77"/>
<accession>A0A0D3HS77</accession>
<dbReference type="PaxDb" id="65489-OBART12G05220.1"/>
<dbReference type="Proteomes" id="UP000026960">
    <property type="component" value="Chromosome 12"/>
</dbReference>
<name>A0A0D3HS77_9ORYZ</name>